<name>A0A0A9HNZ5_ARUDO</name>
<evidence type="ECO:0000313" key="1">
    <source>
        <dbReference type="EMBL" id="JAE38467.1"/>
    </source>
</evidence>
<sequence length="11" mass="1490">MRLFFFHCQFN</sequence>
<dbReference type="EMBL" id="GBRH01159429">
    <property type="protein sequence ID" value="JAE38467.1"/>
    <property type="molecule type" value="Transcribed_RNA"/>
</dbReference>
<organism evidence="1">
    <name type="scientific">Arundo donax</name>
    <name type="common">Giant reed</name>
    <name type="synonym">Donax arundinaceus</name>
    <dbReference type="NCBI Taxonomy" id="35708"/>
    <lineage>
        <taxon>Eukaryota</taxon>
        <taxon>Viridiplantae</taxon>
        <taxon>Streptophyta</taxon>
        <taxon>Embryophyta</taxon>
        <taxon>Tracheophyta</taxon>
        <taxon>Spermatophyta</taxon>
        <taxon>Magnoliopsida</taxon>
        <taxon>Liliopsida</taxon>
        <taxon>Poales</taxon>
        <taxon>Poaceae</taxon>
        <taxon>PACMAD clade</taxon>
        <taxon>Arundinoideae</taxon>
        <taxon>Arundineae</taxon>
        <taxon>Arundo</taxon>
    </lineage>
</organism>
<protein>
    <submittedName>
        <fullName evidence="1">Uncharacterized protein</fullName>
    </submittedName>
</protein>
<proteinExistence type="predicted"/>
<reference evidence="1" key="2">
    <citation type="journal article" date="2015" name="Data Brief">
        <title>Shoot transcriptome of the giant reed, Arundo donax.</title>
        <authorList>
            <person name="Barrero R.A."/>
            <person name="Guerrero F.D."/>
            <person name="Moolhuijzen P."/>
            <person name="Goolsby J.A."/>
            <person name="Tidwell J."/>
            <person name="Bellgard S.E."/>
            <person name="Bellgard M.I."/>
        </authorList>
    </citation>
    <scope>NUCLEOTIDE SEQUENCE</scope>
    <source>
        <tissue evidence="1">Shoot tissue taken approximately 20 cm above the soil surface</tissue>
    </source>
</reference>
<reference evidence="1" key="1">
    <citation type="submission" date="2014-09" db="EMBL/GenBank/DDBJ databases">
        <authorList>
            <person name="Magalhaes I.L.F."/>
            <person name="Oliveira U."/>
            <person name="Santos F.R."/>
            <person name="Vidigal T.H.D.A."/>
            <person name="Brescovit A.D."/>
            <person name="Santos A.J."/>
        </authorList>
    </citation>
    <scope>NUCLEOTIDE SEQUENCE</scope>
    <source>
        <tissue evidence="1">Shoot tissue taken approximately 20 cm above the soil surface</tissue>
    </source>
</reference>
<accession>A0A0A9HNZ5</accession>